<keyword evidence="5 9" id="KW-0812">Transmembrane</keyword>
<dbReference type="Pfam" id="PF00528">
    <property type="entry name" value="BPD_transp_1"/>
    <property type="match status" value="1"/>
</dbReference>
<dbReference type="InterPro" id="IPR000515">
    <property type="entry name" value="MetI-like"/>
</dbReference>
<dbReference type="EMBL" id="JBHRYN010000006">
    <property type="protein sequence ID" value="MFC3700749.1"/>
    <property type="molecule type" value="Genomic_DNA"/>
</dbReference>
<sequence>MTTQKYPVGQHPNLPPPSSSVGVVHWMRENLFSNWINTLFTFFALYIIFKFLPPLIDWVIISADWSGDSRDSCSKEGACWVFIRVWFDQLMYGRFPDDQVWRINFSYILGIAAAIPLFINAVSRTIKLALIGFLLVIYPIICFYLYYGGGFGLEIVETSVWGGLFLTLVIAVTGIVMSLPIGILLALGRRSNMPVVKSFCVVFIEFWRGIPLITVLFMASVMFPLFVPEDISPDKLLRVLVGVTLFSSAYMAEVVRGGLQAMPKGQYEAAAALGLNYTKSTMLIILPQALKMVIPGIVNTFIGLFKDTTLVLIIGLFDLLGMAQMAATNPNWLGFTIEGYVFAAFGFFIFCFSMSRYSQRLERMLDTGHSN</sequence>
<evidence type="ECO:0000256" key="4">
    <source>
        <dbReference type="ARBA" id="ARBA00022475"/>
    </source>
</evidence>
<feature type="transmembrane region" description="Helical" evidence="9">
    <location>
        <begin position="332"/>
        <end position="354"/>
    </location>
</feature>
<dbReference type="SUPFAM" id="SSF161098">
    <property type="entry name" value="MetI-like"/>
    <property type="match status" value="1"/>
</dbReference>
<feature type="transmembrane region" description="Helical" evidence="9">
    <location>
        <begin position="128"/>
        <end position="147"/>
    </location>
</feature>
<dbReference type="Proteomes" id="UP001595710">
    <property type="component" value="Unassembled WGS sequence"/>
</dbReference>
<feature type="domain" description="ABC transmembrane type-1" evidence="10">
    <location>
        <begin position="164"/>
        <end position="353"/>
    </location>
</feature>
<evidence type="ECO:0000259" key="10">
    <source>
        <dbReference type="PROSITE" id="PS50928"/>
    </source>
</evidence>
<reference evidence="12" key="1">
    <citation type="journal article" date="2019" name="Int. J. Syst. Evol. Microbiol.">
        <title>The Global Catalogue of Microorganisms (GCM) 10K type strain sequencing project: providing services to taxonomists for standard genome sequencing and annotation.</title>
        <authorList>
            <consortium name="The Broad Institute Genomics Platform"/>
            <consortium name="The Broad Institute Genome Sequencing Center for Infectious Disease"/>
            <person name="Wu L."/>
            <person name="Ma J."/>
        </authorList>
    </citation>
    <scope>NUCLEOTIDE SEQUENCE [LARGE SCALE GENOMIC DNA]</scope>
    <source>
        <strain evidence="12">CECT 8288</strain>
    </source>
</reference>
<evidence type="ECO:0000256" key="9">
    <source>
        <dbReference type="RuleBase" id="RU363032"/>
    </source>
</evidence>
<dbReference type="NCBIfam" id="TIGR01726">
    <property type="entry name" value="HEQRo_perm_3TM"/>
    <property type="match status" value="1"/>
</dbReference>
<dbReference type="CDD" id="cd06261">
    <property type="entry name" value="TM_PBP2"/>
    <property type="match status" value="1"/>
</dbReference>
<proteinExistence type="inferred from homology"/>
<feature type="transmembrane region" description="Helical" evidence="9">
    <location>
        <begin position="159"/>
        <end position="187"/>
    </location>
</feature>
<dbReference type="PANTHER" id="PTHR30614">
    <property type="entry name" value="MEMBRANE COMPONENT OF AMINO ACID ABC TRANSPORTER"/>
    <property type="match status" value="1"/>
</dbReference>
<gene>
    <name evidence="11" type="ORF">ACFOND_03775</name>
</gene>
<evidence type="ECO:0000256" key="7">
    <source>
        <dbReference type="ARBA" id="ARBA00022989"/>
    </source>
</evidence>
<keyword evidence="6" id="KW-0029">Amino-acid transport</keyword>
<feature type="transmembrane region" description="Helical" evidence="9">
    <location>
        <begin position="309"/>
        <end position="326"/>
    </location>
</feature>
<keyword evidence="4" id="KW-1003">Cell membrane</keyword>
<dbReference type="Gene3D" id="1.10.3720.10">
    <property type="entry name" value="MetI-like"/>
    <property type="match status" value="1"/>
</dbReference>
<comment type="similarity">
    <text evidence="2">Belongs to the binding-protein-dependent transport system permease family. HisMQ subfamily.</text>
</comment>
<comment type="subcellular location">
    <subcellularLocation>
        <location evidence="1">Cell inner membrane</location>
        <topology evidence="1">Multi-pass membrane protein</topology>
    </subcellularLocation>
    <subcellularLocation>
        <location evidence="9">Cell membrane</location>
        <topology evidence="9">Multi-pass membrane protein</topology>
    </subcellularLocation>
</comment>
<evidence type="ECO:0000256" key="1">
    <source>
        <dbReference type="ARBA" id="ARBA00004429"/>
    </source>
</evidence>
<dbReference type="RefSeq" id="WP_290281062.1">
    <property type="nucleotide sequence ID" value="NZ_JAUFQI010000001.1"/>
</dbReference>
<dbReference type="InterPro" id="IPR035906">
    <property type="entry name" value="MetI-like_sf"/>
</dbReference>
<feature type="transmembrane region" description="Helical" evidence="9">
    <location>
        <begin position="100"/>
        <end position="121"/>
    </location>
</feature>
<evidence type="ECO:0000256" key="2">
    <source>
        <dbReference type="ARBA" id="ARBA00010072"/>
    </source>
</evidence>
<name>A0ABV7WQU1_9GAMM</name>
<evidence type="ECO:0000256" key="3">
    <source>
        <dbReference type="ARBA" id="ARBA00022448"/>
    </source>
</evidence>
<evidence type="ECO:0000256" key="8">
    <source>
        <dbReference type="ARBA" id="ARBA00023136"/>
    </source>
</evidence>
<evidence type="ECO:0000256" key="6">
    <source>
        <dbReference type="ARBA" id="ARBA00022970"/>
    </source>
</evidence>
<dbReference type="PROSITE" id="PS50928">
    <property type="entry name" value="ABC_TM1"/>
    <property type="match status" value="1"/>
</dbReference>
<evidence type="ECO:0000313" key="11">
    <source>
        <dbReference type="EMBL" id="MFC3700749.1"/>
    </source>
</evidence>
<accession>A0ABV7WQU1</accession>
<feature type="transmembrane region" description="Helical" evidence="9">
    <location>
        <begin position="35"/>
        <end position="56"/>
    </location>
</feature>
<dbReference type="InterPro" id="IPR043429">
    <property type="entry name" value="ArtM/GltK/GlnP/TcyL/YhdX-like"/>
</dbReference>
<protein>
    <submittedName>
        <fullName evidence="11">Amino acid ABC transporter permease</fullName>
    </submittedName>
</protein>
<dbReference type="PANTHER" id="PTHR30614:SF41">
    <property type="entry name" value="INNER MEMBRANE AMINO-ACID ABC TRANSPORTER PERMEASE PROTEIN YHDY"/>
    <property type="match status" value="1"/>
</dbReference>
<dbReference type="InterPro" id="IPR010065">
    <property type="entry name" value="AA_ABC_transptr_permease_3TM"/>
</dbReference>
<organism evidence="11 12">
    <name type="scientific">Reinekea marina</name>
    <dbReference type="NCBI Taxonomy" id="1310421"/>
    <lineage>
        <taxon>Bacteria</taxon>
        <taxon>Pseudomonadati</taxon>
        <taxon>Pseudomonadota</taxon>
        <taxon>Gammaproteobacteria</taxon>
        <taxon>Oceanospirillales</taxon>
        <taxon>Saccharospirillaceae</taxon>
        <taxon>Reinekea</taxon>
    </lineage>
</organism>
<evidence type="ECO:0000313" key="12">
    <source>
        <dbReference type="Proteomes" id="UP001595710"/>
    </source>
</evidence>
<keyword evidence="12" id="KW-1185">Reference proteome</keyword>
<feature type="transmembrane region" description="Helical" evidence="9">
    <location>
        <begin position="199"/>
        <end position="224"/>
    </location>
</feature>
<keyword evidence="8 9" id="KW-0472">Membrane</keyword>
<keyword evidence="3 9" id="KW-0813">Transport</keyword>
<comment type="caution">
    <text evidence="11">The sequence shown here is derived from an EMBL/GenBank/DDBJ whole genome shotgun (WGS) entry which is preliminary data.</text>
</comment>
<evidence type="ECO:0000256" key="5">
    <source>
        <dbReference type="ARBA" id="ARBA00022692"/>
    </source>
</evidence>
<keyword evidence="7 9" id="KW-1133">Transmembrane helix</keyword>